<accession>A0A0S2W7T0</accession>
<dbReference type="EMBL" id="CP011307">
    <property type="protein sequence ID" value="ALP95359.1"/>
    <property type="molecule type" value="Genomic_DNA"/>
</dbReference>
<keyword evidence="5" id="KW-0521">NADP</keyword>
<gene>
    <name evidence="7" type="ORF">IB211_02968</name>
</gene>
<keyword evidence="2 5" id="KW-0285">Flavoprotein</keyword>
<dbReference type="SUPFAM" id="SSF55469">
    <property type="entry name" value="FMN-dependent nitroreductase-like"/>
    <property type="match status" value="1"/>
</dbReference>
<dbReference type="InterPro" id="IPR016446">
    <property type="entry name" value="Flavin_OxRdtase_Frp"/>
</dbReference>
<dbReference type="STRING" id="1297617.IB211_02968"/>
<dbReference type="Gene3D" id="3.40.109.10">
    <property type="entry name" value="NADH Oxidase"/>
    <property type="match status" value="1"/>
</dbReference>
<dbReference type="AlphaFoldDB" id="A0A0S2W7T0"/>
<dbReference type="InterPro" id="IPR000415">
    <property type="entry name" value="Nitroreductase-like"/>
</dbReference>
<keyword evidence="8" id="KW-1185">Reference proteome</keyword>
<keyword evidence="4 5" id="KW-0560">Oxidoreductase</keyword>
<comment type="similarity">
    <text evidence="1 5">Belongs to the flavin oxidoreductase frp family.</text>
</comment>
<dbReference type="PIRSF" id="PIRSF005426">
    <property type="entry name" value="Frp"/>
    <property type="match status" value="1"/>
</dbReference>
<dbReference type="PANTHER" id="PTHR43425:SF2">
    <property type="entry name" value="OXYGEN-INSENSITIVE NADPH NITROREDUCTASE"/>
    <property type="match status" value="1"/>
</dbReference>
<sequence>MIHNETIDLLLAHSSVRQYQDKPVSQEVVDTILNCAQRAPTSSYLQSYTIIQVEDKEKRAALMEFSGGQKWLVNAPLVLLFCGDLHRDDQLLHPADQNVLHNAELFTVAVSDASLVAQRAFIAAQALGLGGVIVGGVRNETAKMARLFDLPKLVFPLYVLCLGYPESVPVQRPRFETRFIHAVDRYPALPDPDALAAYDNEVREYFLKHTSDPNEFGWIARGQHAISSKPRYAVGEYLKEAGFLTKTEPSV</sequence>
<reference evidence="7 8" key="1">
    <citation type="journal article" date="2015" name="Nat. Commun.">
        <title>Production of butyrate from lysine and the Amadori product fructoselysine by a human gut commensal.</title>
        <authorList>
            <person name="Bui T.P."/>
            <person name="Ritari J."/>
            <person name="Boeren S."/>
            <person name="de Waard P."/>
            <person name="Plugge C.M."/>
            <person name="de Vos W.M."/>
        </authorList>
    </citation>
    <scope>NUCLEOTIDE SEQUENCE [LARGE SCALE GENOMIC DNA]</scope>
    <source>
        <strain evidence="7 8">AF211</strain>
    </source>
</reference>
<evidence type="ECO:0000313" key="7">
    <source>
        <dbReference type="EMBL" id="ALP95359.1"/>
    </source>
</evidence>
<evidence type="ECO:0000256" key="5">
    <source>
        <dbReference type="PIRNR" id="PIRNR005426"/>
    </source>
</evidence>
<dbReference type="PANTHER" id="PTHR43425">
    <property type="entry name" value="OXYGEN-INSENSITIVE NADPH NITROREDUCTASE"/>
    <property type="match status" value="1"/>
</dbReference>
<protein>
    <submittedName>
        <fullName evidence="7">Oxygen-insensitive DPH nitroreductase</fullName>
    </submittedName>
</protein>
<dbReference type="Proteomes" id="UP000064844">
    <property type="component" value="Chromosome"/>
</dbReference>
<keyword evidence="3 5" id="KW-0288">FMN</keyword>
<dbReference type="eggNOG" id="COG0778">
    <property type="taxonomic scope" value="Bacteria"/>
</dbReference>
<feature type="domain" description="Nitroreductase" evidence="6">
    <location>
        <begin position="13"/>
        <end position="164"/>
    </location>
</feature>
<evidence type="ECO:0000256" key="4">
    <source>
        <dbReference type="ARBA" id="ARBA00023002"/>
    </source>
</evidence>
<dbReference type="InterPro" id="IPR029479">
    <property type="entry name" value="Nitroreductase"/>
</dbReference>
<organism evidence="7 8">
    <name type="scientific">Intestinimonas butyriciproducens</name>
    <dbReference type="NCBI Taxonomy" id="1297617"/>
    <lineage>
        <taxon>Bacteria</taxon>
        <taxon>Bacillati</taxon>
        <taxon>Bacillota</taxon>
        <taxon>Clostridia</taxon>
        <taxon>Eubacteriales</taxon>
        <taxon>Intestinimonas</taxon>
    </lineage>
</organism>
<dbReference type="Pfam" id="PF00881">
    <property type="entry name" value="Nitroreductase"/>
    <property type="match status" value="1"/>
</dbReference>
<evidence type="ECO:0000313" key="8">
    <source>
        <dbReference type="Proteomes" id="UP000064844"/>
    </source>
</evidence>
<dbReference type="GO" id="GO:0016491">
    <property type="term" value="F:oxidoreductase activity"/>
    <property type="evidence" value="ECO:0007669"/>
    <property type="project" value="UniProtKB-UniRule"/>
</dbReference>
<dbReference type="RefSeq" id="WP_058118459.1">
    <property type="nucleotide sequence ID" value="NZ_CALICV010000040.1"/>
</dbReference>
<proteinExistence type="inferred from homology"/>
<evidence type="ECO:0000256" key="3">
    <source>
        <dbReference type="ARBA" id="ARBA00022643"/>
    </source>
</evidence>
<dbReference type="KEGG" id="ibu:IB211_02968"/>
<name>A0A0S2W7T0_9FIRM</name>
<evidence type="ECO:0000256" key="1">
    <source>
        <dbReference type="ARBA" id="ARBA00008366"/>
    </source>
</evidence>
<evidence type="ECO:0000259" key="6">
    <source>
        <dbReference type="Pfam" id="PF00881"/>
    </source>
</evidence>
<evidence type="ECO:0000256" key="2">
    <source>
        <dbReference type="ARBA" id="ARBA00022630"/>
    </source>
</evidence>
<reference evidence="8" key="2">
    <citation type="submission" date="2015-04" db="EMBL/GenBank/DDBJ databases">
        <title>A butyrogenic pathway from the amino acid lysine in a human gut commensal.</title>
        <authorList>
            <person name="de Vos W.M."/>
            <person name="Bui N.T.P."/>
            <person name="Plugge C.M."/>
            <person name="Ritari J."/>
        </authorList>
    </citation>
    <scope>NUCLEOTIDE SEQUENCE [LARGE SCALE GENOMIC DNA]</scope>
    <source>
        <strain evidence="8">AF211</strain>
    </source>
</reference>